<evidence type="ECO:0000256" key="5">
    <source>
        <dbReference type="SAM" id="Phobius"/>
    </source>
</evidence>
<gene>
    <name evidence="6" type="ordered locus">H16_A1978</name>
</gene>
<evidence type="ECO:0008006" key="8">
    <source>
        <dbReference type="Google" id="ProtNLM"/>
    </source>
</evidence>
<evidence type="ECO:0000256" key="4">
    <source>
        <dbReference type="ARBA" id="ARBA00023136"/>
    </source>
</evidence>
<sequence>MMQPETQSSYGLWSLVIINSAVFIIFAFSFTKPKTQRDWRSFGAFSAFIVALFTEMYGIPLSIYLLLPWLSAKFPGIDFLSHDAGHLPEMIFGWRGNPHLGPFHIASDILIFGGFIMLSSAWRILYLAQQQHRLATTGLYARMRHPQYVAFVLIMFGFLLQWPTIVTLVMFPILVWMYVRLAKSEEQDALAEFGQAYEEYRQKTPAFIPHISARDVPRTRPH</sequence>
<dbReference type="STRING" id="381666.H16_A1978"/>
<keyword evidence="2 5" id="KW-0812">Transmembrane</keyword>
<proteinExistence type="predicted"/>
<keyword evidence="4 5" id="KW-0472">Membrane</keyword>
<dbReference type="GO" id="GO:0016020">
    <property type="term" value="C:membrane"/>
    <property type="evidence" value="ECO:0007669"/>
    <property type="project" value="UniProtKB-SubCell"/>
</dbReference>
<dbReference type="Gene3D" id="1.20.120.1630">
    <property type="match status" value="1"/>
</dbReference>
<feature type="transmembrane region" description="Helical" evidence="5">
    <location>
        <begin position="148"/>
        <end position="179"/>
    </location>
</feature>
<organism evidence="6 7">
    <name type="scientific">Cupriavidus necator (strain ATCC 17699 / DSM 428 / KCTC 22496 / NCIMB 10442 / H16 / Stanier 337)</name>
    <name type="common">Ralstonia eutropha</name>
    <dbReference type="NCBI Taxonomy" id="381666"/>
    <lineage>
        <taxon>Bacteria</taxon>
        <taxon>Pseudomonadati</taxon>
        <taxon>Pseudomonadota</taxon>
        <taxon>Betaproteobacteria</taxon>
        <taxon>Burkholderiales</taxon>
        <taxon>Burkholderiaceae</taxon>
        <taxon>Cupriavidus</taxon>
    </lineage>
</organism>
<evidence type="ECO:0000256" key="2">
    <source>
        <dbReference type="ARBA" id="ARBA00022692"/>
    </source>
</evidence>
<comment type="subcellular location">
    <subcellularLocation>
        <location evidence="1">Membrane</location>
        <topology evidence="1">Multi-pass membrane protein</topology>
    </subcellularLocation>
</comment>
<dbReference type="PANTHER" id="PTHR12714:SF9">
    <property type="entry name" value="PROTEIN-S-ISOPRENYLCYSTEINE O-METHYLTRANSFERASE"/>
    <property type="match status" value="1"/>
</dbReference>
<evidence type="ECO:0000313" key="6">
    <source>
        <dbReference type="EMBL" id="CAJ93079.1"/>
    </source>
</evidence>
<dbReference type="KEGG" id="reh:H16_A1978"/>
<dbReference type="AlphaFoldDB" id="Q0KA92"/>
<keyword evidence="3 5" id="KW-1133">Transmembrane helix</keyword>
<feature type="transmembrane region" description="Helical" evidence="5">
    <location>
        <begin position="12"/>
        <end position="30"/>
    </location>
</feature>
<name>Q0KA92_CUPNH</name>
<evidence type="ECO:0000256" key="3">
    <source>
        <dbReference type="ARBA" id="ARBA00022989"/>
    </source>
</evidence>
<dbReference type="InterPro" id="IPR007269">
    <property type="entry name" value="ICMT_MeTrfase"/>
</dbReference>
<dbReference type="EMBL" id="AM260479">
    <property type="protein sequence ID" value="CAJ93079.1"/>
    <property type="molecule type" value="Genomic_DNA"/>
</dbReference>
<protein>
    <recommendedName>
        <fullName evidence="8">Isoprenylcysteine carboxylmethyltransferase family protein</fullName>
    </recommendedName>
</protein>
<accession>Q0KA92</accession>
<dbReference type="HOGENOM" id="CLU_085372_0_0_4"/>
<feature type="transmembrane region" description="Helical" evidence="5">
    <location>
        <begin position="109"/>
        <end position="128"/>
    </location>
</feature>
<dbReference type="Proteomes" id="UP000008210">
    <property type="component" value="Chromosome 1"/>
</dbReference>
<evidence type="ECO:0000256" key="1">
    <source>
        <dbReference type="ARBA" id="ARBA00004141"/>
    </source>
</evidence>
<dbReference type="GO" id="GO:0004671">
    <property type="term" value="F:protein C-terminal S-isoprenylcysteine carboxyl O-methyltransferase activity"/>
    <property type="evidence" value="ECO:0007669"/>
    <property type="project" value="InterPro"/>
</dbReference>
<dbReference type="Pfam" id="PF04140">
    <property type="entry name" value="ICMT"/>
    <property type="match status" value="1"/>
</dbReference>
<dbReference type="PANTHER" id="PTHR12714">
    <property type="entry name" value="PROTEIN-S ISOPRENYLCYSTEINE O-METHYLTRANSFERASE"/>
    <property type="match status" value="1"/>
</dbReference>
<keyword evidence="7" id="KW-1185">Reference proteome</keyword>
<dbReference type="eggNOG" id="COG2020">
    <property type="taxonomic scope" value="Bacteria"/>
</dbReference>
<feature type="transmembrane region" description="Helical" evidence="5">
    <location>
        <begin position="42"/>
        <end position="67"/>
    </location>
</feature>
<reference evidence="6 7" key="1">
    <citation type="journal article" date="2006" name="Nat. Biotechnol.">
        <title>Genome sequence of the bioplastic-producing 'Knallgas' bacterium Ralstonia eutropha H16.</title>
        <authorList>
            <person name="Pohlmann A."/>
            <person name="Fricke W.F."/>
            <person name="Reinecke F."/>
            <person name="Kusian B."/>
            <person name="Liesegang H."/>
            <person name="Cramm R."/>
            <person name="Eitinger T."/>
            <person name="Ewering C."/>
            <person name="Potter M."/>
            <person name="Schwartz E."/>
            <person name="Strittmatter A."/>
            <person name="Voss I."/>
            <person name="Gottschalk G."/>
            <person name="Steinbuechel A."/>
            <person name="Friedrich B."/>
            <person name="Bowien B."/>
        </authorList>
    </citation>
    <scope>NUCLEOTIDE SEQUENCE [LARGE SCALE GENOMIC DNA]</scope>
    <source>
        <strain evidence="7">ATCC 17699 / DSM 428 / KCTC 22496 / NCIMB 10442 / H16 / Stanier 337</strain>
    </source>
</reference>
<evidence type="ECO:0000313" key="7">
    <source>
        <dbReference type="Proteomes" id="UP000008210"/>
    </source>
</evidence>